<protein>
    <submittedName>
        <fullName evidence="3">Beta-lactamase family protein</fullName>
    </submittedName>
</protein>
<dbReference type="Gene3D" id="3.40.710.10">
    <property type="entry name" value="DD-peptidase/beta-lactamase superfamily"/>
    <property type="match status" value="1"/>
</dbReference>
<dbReference type="AlphaFoldDB" id="A0A6G3WYG8"/>
<feature type="domain" description="Beta-lactamase-related" evidence="2">
    <location>
        <begin position="74"/>
        <end position="397"/>
    </location>
</feature>
<reference evidence="3" key="1">
    <citation type="submission" date="2020-01" db="EMBL/GenBank/DDBJ databases">
        <title>Insect and environment-associated Actinomycetes.</title>
        <authorList>
            <person name="Currrie C."/>
            <person name="Chevrette M."/>
            <person name="Carlson C."/>
            <person name="Stubbendieck R."/>
            <person name="Wendt-Pienkowski E."/>
        </authorList>
    </citation>
    <scope>NUCLEOTIDE SEQUENCE</scope>
    <source>
        <strain evidence="3">SID7499</strain>
    </source>
</reference>
<dbReference type="SUPFAM" id="SSF56601">
    <property type="entry name" value="beta-lactamase/transpeptidase-like"/>
    <property type="match status" value="1"/>
</dbReference>
<comment type="caution">
    <text evidence="3">The sequence shown here is derived from an EMBL/GenBank/DDBJ whole genome shotgun (WGS) entry which is preliminary data.</text>
</comment>
<evidence type="ECO:0000313" key="3">
    <source>
        <dbReference type="EMBL" id="NEE10586.1"/>
    </source>
</evidence>
<organism evidence="3">
    <name type="scientific">Streptomyces sp. SID7499</name>
    <dbReference type="NCBI Taxonomy" id="2706086"/>
    <lineage>
        <taxon>Bacteria</taxon>
        <taxon>Bacillati</taxon>
        <taxon>Actinomycetota</taxon>
        <taxon>Actinomycetes</taxon>
        <taxon>Kitasatosporales</taxon>
        <taxon>Streptomycetaceae</taxon>
        <taxon>Streptomyces</taxon>
    </lineage>
</organism>
<dbReference type="InterPro" id="IPR001466">
    <property type="entry name" value="Beta-lactam-related"/>
</dbReference>
<feature type="chain" id="PRO_5026139255" evidence="1">
    <location>
        <begin position="30"/>
        <end position="414"/>
    </location>
</feature>
<dbReference type="EMBL" id="JAAGMN010003031">
    <property type="protein sequence ID" value="NEE10586.1"/>
    <property type="molecule type" value="Genomic_DNA"/>
</dbReference>
<keyword evidence="1" id="KW-0732">Signal</keyword>
<dbReference type="InterPro" id="IPR050491">
    <property type="entry name" value="AmpC-like"/>
</dbReference>
<feature type="signal peptide" evidence="1">
    <location>
        <begin position="1"/>
        <end position="29"/>
    </location>
</feature>
<sequence>MITRKRAFRGALTLTVALGFAAAALPAGAVEHTPAVERTPAAEAAYARATASAPSNAAAASDARLRALLHRLTTVDGAPGAFVETRDRRGSAVLTDGVADVERRTPLDPDSRFRIGSMTKTFTATALLLLVEEKRVHLDAPVERYLPGVVRGHGNDGRKITVRQLLQHTSGLPDFLDHFDPRDIVMDPLAHRDPLDLVNIALAHPPEFAPDAGWSYSNTGYLLVGMIIERVTGNTYGEEIERRVIEPLGLSETSVPGDDPTIPGPHPRGYVRPGDDAPLLDITAVNPSVGGAAGGMISSGSDVNRFLGALLGGELLHPAQLREMMRTRPTGGSDGRRYGLGLESKPLPRGGRYWGHTGDFLGYETAAGATVDGRQATVMVNLGPGSSDAQSDDIQAAVETALSRGRSAVSVGQR</sequence>
<dbReference type="PANTHER" id="PTHR46825">
    <property type="entry name" value="D-ALANYL-D-ALANINE-CARBOXYPEPTIDASE/ENDOPEPTIDASE AMPH"/>
    <property type="match status" value="1"/>
</dbReference>
<dbReference type="Pfam" id="PF00144">
    <property type="entry name" value="Beta-lactamase"/>
    <property type="match status" value="1"/>
</dbReference>
<gene>
    <name evidence="3" type="ORF">G3M58_29540</name>
</gene>
<evidence type="ECO:0000259" key="2">
    <source>
        <dbReference type="Pfam" id="PF00144"/>
    </source>
</evidence>
<name>A0A6G3WYG8_9ACTN</name>
<accession>A0A6G3WYG8</accession>
<evidence type="ECO:0000256" key="1">
    <source>
        <dbReference type="SAM" id="SignalP"/>
    </source>
</evidence>
<dbReference type="PANTHER" id="PTHR46825:SF7">
    <property type="entry name" value="D-ALANYL-D-ALANINE CARBOXYPEPTIDASE"/>
    <property type="match status" value="1"/>
</dbReference>
<proteinExistence type="predicted"/>
<dbReference type="InterPro" id="IPR012338">
    <property type="entry name" value="Beta-lactam/transpept-like"/>
</dbReference>